<reference evidence="1 2" key="1">
    <citation type="submission" date="2017-07" db="EMBL/GenBank/DDBJ databases">
        <title>Genome Sequence of Arenibacter algicola Strain SMS7 Isolated from a culture of the Diatom Skeletonema marinoi.</title>
        <authorList>
            <person name="Topel M."/>
            <person name="Pinder M.I.M."/>
            <person name="Johansson O.N."/>
            <person name="Kourtchenko O."/>
            <person name="Godhe A."/>
            <person name="Clarke A.K."/>
        </authorList>
    </citation>
    <scope>NUCLEOTIDE SEQUENCE [LARGE SCALE GENOMIC DNA]</scope>
    <source>
        <strain evidence="1 2">SMS7</strain>
    </source>
</reference>
<dbReference type="eggNOG" id="COG3663">
    <property type="taxonomic scope" value="Bacteria"/>
</dbReference>
<dbReference type="InterPro" id="IPR036895">
    <property type="entry name" value="Uracil-DNA_glycosylase-like_sf"/>
</dbReference>
<gene>
    <name evidence="1" type="ORF">AREALGSMS7_00044</name>
</gene>
<dbReference type="EMBL" id="CP022515">
    <property type="protein sequence ID" value="ASO03542.1"/>
    <property type="molecule type" value="Genomic_DNA"/>
</dbReference>
<dbReference type="KEGG" id="aalg:AREALGSMS7_00044"/>
<dbReference type="SUPFAM" id="SSF52141">
    <property type="entry name" value="Uracil-DNA glycosylase-like"/>
    <property type="match status" value="1"/>
</dbReference>
<name>A0A221UQG4_9FLAO</name>
<evidence type="ECO:0000313" key="2">
    <source>
        <dbReference type="Proteomes" id="UP000204551"/>
    </source>
</evidence>
<dbReference type="AlphaFoldDB" id="A0A221UQG4"/>
<organism evidence="1 2">
    <name type="scientific">Arenibacter algicola</name>
    <dbReference type="NCBI Taxonomy" id="616991"/>
    <lineage>
        <taxon>Bacteria</taxon>
        <taxon>Pseudomonadati</taxon>
        <taxon>Bacteroidota</taxon>
        <taxon>Flavobacteriia</taxon>
        <taxon>Flavobacteriales</taxon>
        <taxon>Flavobacteriaceae</taxon>
        <taxon>Arenibacter</taxon>
    </lineage>
</organism>
<dbReference type="STRING" id="616991.GCA_000733925_03201"/>
<protein>
    <submittedName>
        <fullName evidence="1">HypoxanDNAglyco: DNA-deoxyinosine glycosylase</fullName>
    </submittedName>
</protein>
<sequence length="240" mass="27647">MNTSNMFLHTHPYEPFLFQDATKLIVGTLPPPRFTFGDLKEGDVNFCYGSRDGQLWPILDRIFGLNLDFETTEKAIRQRMDFLKERKIGICDIVQSVERSKIDASDLGMENILLRDMLGYIKRYPKVDTLLFTGGNSKNGPEYFFRKYLKEHGISLEPVSNEVPRVHQFVVPCANLETSSKTIVKSRIKKERIIKTVSLTAPSGAANRAVGSLEKYKMMKDKNPEFNTIDFRVLQYKEFF</sequence>
<accession>A0A221UQG4</accession>
<proteinExistence type="predicted"/>
<evidence type="ECO:0000313" key="1">
    <source>
        <dbReference type="EMBL" id="ASO03542.1"/>
    </source>
</evidence>
<dbReference type="Gene3D" id="3.40.470.10">
    <property type="entry name" value="Uracil-DNA glycosylase-like domain"/>
    <property type="match status" value="1"/>
</dbReference>
<dbReference type="Proteomes" id="UP000204551">
    <property type="component" value="Chromosome"/>
</dbReference>